<dbReference type="CDD" id="cd17503">
    <property type="entry name" value="MFS_LmrB_MDR_like"/>
    <property type="match status" value="1"/>
</dbReference>
<keyword evidence="4 7" id="KW-0812">Transmembrane</keyword>
<accession>A0ABS2NBA9</accession>
<keyword evidence="5 7" id="KW-1133">Transmembrane helix</keyword>
<dbReference type="InterPro" id="IPR004638">
    <property type="entry name" value="EmrB-like"/>
</dbReference>
<dbReference type="InterPro" id="IPR036259">
    <property type="entry name" value="MFS_trans_sf"/>
</dbReference>
<feature type="transmembrane region" description="Helical" evidence="7">
    <location>
        <begin position="307"/>
        <end position="328"/>
    </location>
</feature>
<protein>
    <submittedName>
        <fullName evidence="9">EmrB/QacA subfamily drug resistance transporter</fullName>
    </submittedName>
</protein>
<dbReference type="PROSITE" id="PS50850">
    <property type="entry name" value="MFS"/>
    <property type="match status" value="1"/>
</dbReference>
<feature type="domain" description="Major facilitator superfamily (MFS) profile" evidence="8">
    <location>
        <begin position="17"/>
        <end position="483"/>
    </location>
</feature>
<evidence type="ECO:0000256" key="4">
    <source>
        <dbReference type="ARBA" id="ARBA00022692"/>
    </source>
</evidence>
<evidence type="ECO:0000256" key="6">
    <source>
        <dbReference type="ARBA" id="ARBA00023136"/>
    </source>
</evidence>
<evidence type="ECO:0000256" key="7">
    <source>
        <dbReference type="SAM" id="Phobius"/>
    </source>
</evidence>
<dbReference type="PANTHER" id="PTHR42718:SF24">
    <property type="entry name" value="MAJOR FACILITATOR SUPERFAMILY (MFS) PROFILE DOMAIN-CONTAINING PROTEIN"/>
    <property type="match status" value="1"/>
</dbReference>
<feature type="transmembrane region" description="Helical" evidence="7">
    <location>
        <begin position="171"/>
        <end position="190"/>
    </location>
</feature>
<dbReference type="InterPro" id="IPR020846">
    <property type="entry name" value="MFS_dom"/>
</dbReference>
<name>A0ABS2NBA9_9BACI</name>
<dbReference type="EMBL" id="JAFBDZ010000002">
    <property type="protein sequence ID" value="MBM7585132.1"/>
    <property type="molecule type" value="Genomic_DNA"/>
</dbReference>
<keyword evidence="6 7" id="KW-0472">Membrane</keyword>
<dbReference type="NCBIfam" id="TIGR00711">
    <property type="entry name" value="efflux_EmrB"/>
    <property type="match status" value="1"/>
</dbReference>
<organism evidence="9 10">
    <name type="scientific">Rossellomorea pakistanensis</name>
    <dbReference type="NCBI Taxonomy" id="992288"/>
    <lineage>
        <taxon>Bacteria</taxon>
        <taxon>Bacillati</taxon>
        <taxon>Bacillota</taxon>
        <taxon>Bacilli</taxon>
        <taxon>Bacillales</taxon>
        <taxon>Bacillaceae</taxon>
        <taxon>Rossellomorea</taxon>
    </lineage>
</organism>
<evidence type="ECO:0000259" key="8">
    <source>
        <dbReference type="PROSITE" id="PS50850"/>
    </source>
</evidence>
<evidence type="ECO:0000256" key="2">
    <source>
        <dbReference type="ARBA" id="ARBA00022448"/>
    </source>
</evidence>
<feature type="transmembrane region" description="Helical" evidence="7">
    <location>
        <begin position="55"/>
        <end position="75"/>
    </location>
</feature>
<evidence type="ECO:0000313" key="9">
    <source>
        <dbReference type="EMBL" id="MBM7585132.1"/>
    </source>
</evidence>
<dbReference type="RefSeq" id="WP_205170436.1">
    <property type="nucleotide sequence ID" value="NZ_JAFBDZ010000002.1"/>
</dbReference>
<feature type="transmembrane region" description="Helical" evidence="7">
    <location>
        <begin position="202"/>
        <end position="221"/>
    </location>
</feature>
<feature type="transmembrane region" description="Helical" evidence="7">
    <location>
        <begin position="87"/>
        <end position="109"/>
    </location>
</feature>
<dbReference type="Proteomes" id="UP001646157">
    <property type="component" value="Unassembled WGS sequence"/>
</dbReference>
<proteinExistence type="predicted"/>
<evidence type="ECO:0000256" key="3">
    <source>
        <dbReference type="ARBA" id="ARBA00022475"/>
    </source>
</evidence>
<evidence type="ECO:0000256" key="5">
    <source>
        <dbReference type="ARBA" id="ARBA00022989"/>
    </source>
</evidence>
<dbReference type="InterPro" id="IPR011701">
    <property type="entry name" value="MFS"/>
</dbReference>
<evidence type="ECO:0000313" key="10">
    <source>
        <dbReference type="Proteomes" id="UP001646157"/>
    </source>
</evidence>
<keyword evidence="10" id="KW-1185">Reference proteome</keyword>
<dbReference type="Gene3D" id="1.20.1720.10">
    <property type="entry name" value="Multidrug resistance protein D"/>
    <property type="match status" value="1"/>
</dbReference>
<dbReference type="PANTHER" id="PTHR42718">
    <property type="entry name" value="MAJOR FACILITATOR SUPERFAMILY MULTIDRUG TRANSPORTER MFSC"/>
    <property type="match status" value="1"/>
</dbReference>
<keyword evidence="2" id="KW-0813">Transport</keyword>
<feature type="transmembrane region" description="Helical" evidence="7">
    <location>
        <begin position="16"/>
        <end position="35"/>
    </location>
</feature>
<feature type="transmembrane region" description="Helical" evidence="7">
    <location>
        <begin position="270"/>
        <end position="295"/>
    </location>
</feature>
<gene>
    <name evidence="9" type="ORF">JOC86_001674</name>
</gene>
<feature type="transmembrane region" description="Helical" evidence="7">
    <location>
        <begin position="364"/>
        <end position="386"/>
    </location>
</feature>
<dbReference type="SUPFAM" id="SSF103473">
    <property type="entry name" value="MFS general substrate transporter"/>
    <property type="match status" value="1"/>
</dbReference>
<comment type="caution">
    <text evidence="9">The sequence shown here is derived from an EMBL/GenBank/DDBJ whole genome shotgun (WGS) entry which is preliminary data.</text>
</comment>
<dbReference type="Gene3D" id="1.20.1250.20">
    <property type="entry name" value="MFS general substrate transporter like domains"/>
    <property type="match status" value="1"/>
</dbReference>
<keyword evidence="3" id="KW-1003">Cell membrane</keyword>
<dbReference type="Pfam" id="PF07690">
    <property type="entry name" value="MFS_1"/>
    <property type="match status" value="1"/>
</dbReference>
<dbReference type="PRINTS" id="PR01036">
    <property type="entry name" value="TCRTETB"/>
</dbReference>
<reference evidence="9 10" key="1">
    <citation type="submission" date="2021-01" db="EMBL/GenBank/DDBJ databases">
        <title>Genomic Encyclopedia of Type Strains, Phase IV (KMG-IV): sequencing the most valuable type-strain genomes for metagenomic binning, comparative biology and taxonomic classification.</title>
        <authorList>
            <person name="Goeker M."/>
        </authorList>
    </citation>
    <scope>NUCLEOTIDE SEQUENCE [LARGE SCALE GENOMIC DNA]</scope>
    <source>
        <strain evidence="9 10">DSM 24834</strain>
    </source>
</reference>
<feature type="transmembrane region" description="Helical" evidence="7">
    <location>
        <begin position="227"/>
        <end position="249"/>
    </location>
</feature>
<comment type="subcellular location">
    <subcellularLocation>
        <location evidence="1">Cell membrane</location>
        <topology evidence="1">Multi-pass membrane protein</topology>
    </subcellularLocation>
</comment>
<feature type="transmembrane region" description="Helical" evidence="7">
    <location>
        <begin position="335"/>
        <end position="352"/>
    </location>
</feature>
<sequence length="504" mass="54949">MTNEANTSAQSIKKGAILTVMLLGAFVAILNQTLMNVALPEMMNDLEISANTAQWLTTGYMLVNGVLIPVTAFLIERFTTRQLFLTSMGLFAAGTLICAIAPDFSILLLGRVVQAAGAGIIMPLLMIVILTIFPIAKRGQAMGLIGLAMTFAPAIGPTLSGWIVQNYSWRVLFYIVLPIAIIDFFIAAVLLKNVTNQTFPKIDLTGIILSTLGFGGLLYGFSSAGSLGWTSTEVITTLIIGVITLILFIRRQMTVKNPMLEFRVFKYNMFTLTTIINVIITMAMFAGMILVPIYLQNIRGFTPLESGLLLLPGAILMGIMSPITGWIFDKIGARWLSVIGLAITTFTTWEFSELTDHTTYTFLIIIYTARMFGMSMLMMPIMTAGLNQLPQRLNAHGTAMSNTFKQVSGALGTAFLVTVMSNQTEKHVTELAAAEGVTPDAKQEMGYIIKEATIQGINDAFVVATGLSVLALLLAFFIKRVKPAEEDEKREAMKESQRVAINEG</sequence>
<feature type="transmembrane region" description="Helical" evidence="7">
    <location>
        <begin position="460"/>
        <end position="478"/>
    </location>
</feature>
<feature type="transmembrane region" description="Helical" evidence="7">
    <location>
        <begin position="115"/>
        <end position="136"/>
    </location>
</feature>
<evidence type="ECO:0000256" key="1">
    <source>
        <dbReference type="ARBA" id="ARBA00004651"/>
    </source>
</evidence>
<feature type="transmembrane region" description="Helical" evidence="7">
    <location>
        <begin position="143"/>
        <end position="165"/>
    </location>
</feature>